<sequence length="132" mass="14918">MNVMINMPLYNYEVPDLREAIGWARRDQDYPVLLKRCNFWAGARDEANRLIAFGYVCGMGLEHGYMEDIMVHPNYQKQGLGAAVVKELLSESERFGLEIVTVSYASENQAFYKACGFTHGSGGVWQAKDLIT</sequence>
<proteinExistence type="predicted"/>
<dbReference type="SUPFAM" id="SSF55729">
    <property type="entry name" value="Acyl-CoA N-acyltransferases (Nat)"/>
    <property type="match status" value="1"/>
</dbReference>
<dbReference type="InterPro" id="IPR045039">
    <property type="entry name" value="NSI-like"/>
</dbReference>
<evidence type="ECO:0000313" key="5">
    <source>
        <dbReference type="Proteomes" id="UP001172721"/>
    </source>
</evidence>
<dbReference type="RefSeq" id="WP_301166053.1">
    <property type="nucleotide sequence ID" value="NZ_JAUHTR010000005.1"/>
</dbReference>
<name>A0ABT8HW56_9BACL</name>
<dbReference type="CDD" id="cd04301">
    <property type="entry name" value="NAT_SF"/>
    <property type="match status" value="1"/>
</dbReference>
<keyword evidence="2" id="KW-0012">Acyltransferase</keyword>
<dbReference type="PROSITE" id="PS51186">
    <property type="entry name" value="GNAT"/>
    <property type="match status" value="1"/>
</dbReference>
<dbReference type="Proteomes" id="UP001172721">
    <property type="component" value="Unassembled WGS sequence"/>
</dbReference>
<evidence type="ECO:0000256" key="1">
    <source>
        <dbReference type="ARBA" id="ARBA00022679"/>
    </source>
</evidence>
<dbReference type="Pfam" id="PF00583">
    <property type="entry name" value="Acetyltransf_1"/>
    <property type="match status" value="1"/>
</dbReference>
<dbReference type="InterPro" id="IPR000182">
    <property type="entry name" value="GNAT_dom"/>
</dbReference>
<keyword evidence="5" id="KW-1185">Reference proteome</keyword>
<evidence type="ECO:0000313" key="4">
    <source>
        <dbReference type="EMBL" id="MDN4525010.1"/>
    </source>
</evidence>
<dbReference type="PANTHER" id="PTHR43626:SF4">
    <property type="entry name" value="GCN5-RELATED N-ACETYLTRANSFERASE 2, CHLOROPLASTIC"/>
    <property type="match status" value="1"/>
</dbReference>
<reference evidence="4" key="1">
    <citation type="submission" date="2023-07" db="EMBL/GenBank/DDBJ databases">
        <title>Fictibacillus sp. isolated from freshwater pond.</title>
        <authorList>
            <person name="Kirdat K."/>
            <person name="Bhat A."/>
            <person name="Mourya A."/>
            <person name="Yadav A."/>
        </authorList>
    </citation>
    <scope>NUCLEOTIDE SEQUENCE</scope>
    <source>
        <strain evidence="4">NE201</strain>
    </source>
</reference>
<evidence type="ECO:0000259" key="3">
    <source>
        <dbReference type="PROSITE" id="PS51186"/>
    </source>
</evidence>
<protein>
    <submittedName>
        <fullName evidence="4">GNAT family N-acetyltransferase</fullName>
    </submittedName>
</protein>
<dbReference type="EMBL" id="JAUHTR010000005">
    <property type="protein sequence ID" value="MDN4525010.1"/>
    <property type="molecule type" value="Genomic_DNA"/>
</dbReference>
<gene>
    <name evidence="4" type="ORF">QYB97_11010</name>
</gene>
<feature type="domain" description="N-acetyltransferase" evidence="3">
    <location>
        <begin position="1"/>
        <end position="132"/>
    </location>
</feature>
<dbReference type="PANTHER" id="PTHR43626">
    <property type="entry name" value="ACYL-COA N-ACYLTRANSFERASE"/>
    <property type="match status" value="1"/>
</dbReference>
<comment type="caution">
    <text evidence="4">The sequence shown here is derived from an EMBL/GenBank/DDBJ whole genome shotgun (WGS) entry which is preliminary data.</text>
</comment>
<keyword evidence="1" id="KW-0808">Transferase</keyword>
<organism evidence="4 5">
    <name type="scientific">Fictibacillus fluitans</name>
    <dbReference type="NCBI Taxonomy" id="3058422"/>
    <lineage>
        <taxon>Bacteria</taxon>
        <taxon>Bacillati</taxon>
        <taxon>Bacillota</taxon>
        <taxon>Bacilli</taxon>
        <taxon>Bacillales</taxon>
        <taxon>Fictibacillaceae</taxon>
        <taxon>Fictibacillus</taxon>
    </lineage>
</organism>
<dbReference type="InterPro" id="IPR016181">
    <property type="entry name" value="Acyl_CoA_acyltransferase"/>
</dbReference>
<accession>A0ABT8HW56</accession>
<evidence type="ECO:0000256" key="2">
    <source>
        <dbReference type="ARBA" id="ARBA00023315"/>
    </source>
</evidence>
<dbReference type="Gene3D" id="3.40.630.30">
    <property type="match status" value="1"/>
</dbReference>